<evidence type="ECO:0000313" key="3">
    <source>
        <dbReference type="EMBL" id="MDU0114657.1"/>
    </source>
</evidence>
<dbReference type="EMBL" id="JAWCUA010000010">
    <property type="protein sequence ID" value="MDU0114657.1"/>
    <property type="molecule type" value="Genomic_DNA"/>
</dbReference>
<keyword evidence="1" id="KW-0732">Signal</keyword>
<organism evidence="3 4">
    <name type="scientific">Psychrosphaera aquimarina</name>
    <dbReference type="NCBI Taxonomy" id="2044854"/>
    <lineage>
        <taxon>Bacteria</taxon>
        <taxon>Pseudomonadati</taxon>
        <taxon>Pseudomonadota</taxon>
        <taxon>Gammaproteobacteria</taxon>
        <taxon>Alteromonadales</taxon>
        <taxon>Pseudoalteromonadaceae</taxon>
        <taxon>Psychrosphaera</taxon>
    </lineage>
</organism>
<feature type="signal peptide" evidence="1">
    <location>
        <begin position="1"/>
        <end position="19"/>
    </location>
</feature>
<keyword evidence="3" id="KW-0378">Hydrolase</keyword>
<dbReference type="InterPro" id="IPR011055">
    <property type="entry name" value="Dup_hybrid_motif"/>
</dbReference>
<dbReference type="InterPro" id="IPR050570">
    <property type="entry name" value="Cell_wall_metabolism_enzyme"/>
</dbReference>
<dbReference type="Pfam" id="PF01551">
    <property type="entry name" value="Peptidase_M23"/>
    <property type="match status" value="1"/>
</dbReference>
<feature type="domain" description="M23ase beta-sheet core" evidence="2">
    <location>
        <begin position="170"/>
        <end position="265"/>
    </location>
</feature>
<evidence type="ECO:0000313" key="4">
    <source>
        <dbReference type="Proteomes" id="UP001257914"/>
    </source>
</evidence>
<feature type="chain" id="PRO_5046000491" evidence="1">
    <location>
        <begin position="20"/>
        <end position="270"/>
    </location>
</feature>
<evidence type="ECO:0000256" key="1">
    <source>
        <dbReference type="SAM" id="SignalP"/>
    </source>
</evidence>
<dbReference type="GO" id="GO:0016787">
    <property type="term" value="F:hydrolase activity"/>
    <property type="evidence" value="ECO:0007669"/>
    <property type="project" value="UniProtKB-KW"/>
</dbReference>
<evidence type="ECO:0000259" key="2">
    <source>
        <dbReference type="Pfam" id="PF01551"/>
    </source>
</evidence>
<protein>
    <submittedName>
        <fullName evidence="3">M23 family metallopeptidase</fullName>
        <ecNumber evidence="3">3.4.-.-</ecNumber>
    </submittedName>
</protein>
<dbReference type="Gene3D" id="2.70.70.10">
    <property type="entry name" value="Glucose Permease (Domain IIA)"/>
    <property type="match status" value="1"/>
</dbReference>
<proteinExistence type="predicted"/>
<accession>A0ABU3R5A0</accession>
<comment type="caution">
    <text evidence="3">The sequence shown here is derived from an EMBL/GenBank/DDBJ whole genome shotgun (WGS) entry which is preliminary data.</text>
</comment>
<dbReference type="InterPro" id="IPR016047">
    <property type="entry name" value="M23ase_b-sheet_dom"/>
</dbReference>
<sequence length="270" mass="29581">MLNKIILILVIFLSINANAQSKYVNLSGDFIQGGMVIGQSTIAVESATIDGVKIPIHQNLTLFAFGFDRDAKAESVLTINYKDGSQEQIPLYIEQREYKVDRVNGVASKYVSPPESVLQRIRNDSTIVKQARAGLSFRTDFTDTAIKPAQGRLSGVYGSQRVFNGVPKRPHFGMDIAAKTGTDVIAPWSGKVMLAEPELYYSGGTLIIDHGMGITTTYIHLSAIHVEVGDVVNQGQLIAAIGATGRVTGPHLDWRLNWFNRKLDPQLLLP</sequence>
<dbReference type="SUPFAM" id="SSF51261">
    <property type="entry name" value="Duplicated hybrid motif"/>
    <property type="match status" value="1"/>
</dbReference>
<reference evidence="3 4" key="1">
    <citation type="submission" date="2023-10" db="EMBL/GenBank/DDBJ databases">
        <title>Psychrosphaera aquimaarina strain SW33 isolated from seawater.</title>
        <authorList>
            <person name="Bayburt H."/>
            <person name="Kim J.M."/>
            <person name="Choi B.J."/>
            <person name="Jeon C.O."/>
        </authorList>
    </citation>
    <scope>NUCLEOTIDE SEQUENCE [LARGE SCALE GENOMIC DNA]</scope>
    <source>
        <strain evidence="3 4">KCTC 52743</strain>
    </source>
</reference>
<dbReference type="Proteomes" id="UP001257914">
    <property type="component" value="Unassembled WGS sequence"/>
</dbReference>
<keyword evidence="4" id="KW-1185">Reference proteome</keyword>
<gene>
    <name evidence="3" type="ORF">RT723_17010</name>
</gene>
<name>A0ABU3R5A0_9GAMM</name>
<dbReference type="RefSeq" id="WP_315948331.1">
    <property type="nucleotide sequence ID" value="NZ_JAWCUA010000010.1"/>
</dbReference>
<dbReference type="PANTHER" id="PTHR21666">
    <property type="entry name" value="PEPTIDASE-RELATED"/>
    <property type="match status" value="1"/>
</dbReference>
<dbReference type="CDD" id="cd12797">
    <property type="entry name" value="M23_peptidase"/>
    <property type="match status" value="1"/>
</dbReference>
<dbReference type="PANTHER" id="PTHR21666:SF285">
    <property type="entry name" value="M23 FAMILY METALLOPEPTIDASE"/>
    <property type="match status" value="1"/>
</dbReference>
<dbReference type="EC" id="3.4.-.-" evidence="3"/>